<evidence type="ECO:0000259" key="2">
    <source>
        <dbReference type="Pfam" id="PF00155"/>
    </source>
</evidence>
<dbReference type="NCBIfam" id="NF005305">
    <property type="entry name" value="PRK06836.1"/>
    <property type="match status" value="1"/>
</dbReference>
<sequence length="396" mass="44609">MISNKMRDLVNSSSLIRAMFEEGKRLKSIYGPDKVFDFSLGNPNVEPPKEIVTAIHEILDEESPSMVHGYMNNSGYEDVREKIAAYTSEQYNTQVGKEHIVMTCGAAGGLNVLFKTLLNPDDEVIVFAPFFSEYRNYANNHHAKLVIVPSDKTSFQPDLKAFEQHITDKTKAVLINSPNNPTGVIYSHETLEQLSNIIKAKEQEYGHGIFLISDEPYREIVYDNIEVPYLLHYHTNAVIVYSYSKSLSLPGERIGYLVVHPKIEDVDDVMAGLNVANRILGFVNAPSLFQRVIAKTLGVKVDLSVYEKNRNVLYEHLTQLGFGVLKPEGAFYLFMKTPIADDKQFCKDAKAFNLLLVPGSAFGCPGYVRLAYCIAHDTVMNSLPAFEKLWQSYDMK</sequence>
<dbReference type="EC" id="2.6.1.-" evidence="1"/>
<gene>
    <name evidence="3" type="ORF">HZI73_03395</name>
</gene>
<organism evidence="3 4">
    <name type="scientific">Vallitalea pronyensis</name>
    <dbReference type="NCBI Taxonomy" id="1348613"/>
    <lineage>
        <taxon>Bacteria</taxon>
        <taxon>Bacillati</taxon>
        <taxon>Bacillota</taxon>
        <taxon>Clostridia</taxon>
        <taxon>Lachnospirales</taxon>
        <taxon>Vallitaleaceae</taxon>
        <taxon>Vallitalea</taxon>
    </lineage>
</organism>
<dbReference type="InterPro" id="IPR004838">
    <property type="entry name" value="NHTrfase_class1_PyrdxlP-BS"/>
</dbReference>
<accession>A0A8J8SJH9</accession>
<evidence type="ECO:0000313" key="4">
    <source>
        <dbReference type="Proteomes" id="UP000683246"/>
    </source>
</evidence>
<dbReference type="Proteomes" id="UP000683246">
    <property type="component" value="Chromosome"/>
</dbReference>
<dbReference type="Gene3D" id="3.40.640.10">
    <property type="entry name" value="Type I PLP-dependent aspartate aminotransferase-like (Major domain)"/>
    <property type="match status" value="1"/>
</dbReference>
<protein>
    <recommendedName>
        <fullName evidence="1">Aminotransferase</fullName>
        <ecNumber evidence="1">2.6.1.-</ecNumber>
    </recommendedName>
</protein>
<evidence type="ECO:0000313" key="3">
    <source>
        <dbReference type="EMBL" id="QUI25588.1"/>
    </source>
</evidence>
<dbReference type="PRINTS" id="PR00753">
    <property type="entry name" value="ACCSYNTHASE"/>
</dbReference>
<name>A0A8J8SJH9_9FIRM</name>
<dbReference type="GO" id="GO:0008483">
    <property type="term" value="F:transaminase activity"/>
    <property type="evidence" value="ECO:0007669"/>
    <property type="project" value="UniProtKB-KW"/>
</dbReference>
<keyword evidence="4" id="KW-1185">Reference proteome</keyword>
<dbReference type="SUPFAM" id="SSF53383">
    <property type="entry name" value="PLP-dependent transferases"/>
    <property type="match status" value="1"/>
</dbReference>
<reference evidence="3" key="1">
    <citation type="submission" date="2020-07" db="EMBL/GenBank/DDBJ databases">
        <title>Vallitalea pronyensis genome.</title>
        <authorList>
            <person name="Postec A."/>
        </authorList>
    </citation>
    <scope>NUCLEOTIDE SEQUENCE</scope>
    <source>
        <strain evidence="3">FatNI3</strain>
    </source>
</reference>
<dbReference type="CDD" id="cd00609">
    <property type="entry name" value="AAT_like"/>
    <property type="match status" value="1"/>
</dbReference>
<comment type="cofactor">
    <cofactor evidence="1">
        <name>pyridoxal 5'-phosphate</name>
        <dbReference type="ChEBI" id="CHEBI:597326"/>
    </cofactor>
</comment>
<keyword evidence="1" id="KW-0808">Transferase</keyword>
<dbReference type="InterPro" id="IPR004839">
    <property type="entry name" value="Aminotransferase_I/II_large"/>
</dbReference>
<dbReference type="InterPro" id="IPR015421">
    <property type="entry name" value="PyrdxlP-dep_Trfase_major"/>
</dbReference>
<dbReference type="InterPro" id="IPR015424">
    <property type="entry name" value="PyrdxlP-dep_Trfase"/>
</dbReference>
<feature type="domain" description="Aminotransferase class I/classII large" evidence="2">
    <location>
        <begin position="34"/>
        <end position="373"/>
    </location>
</feature>
<dbReference type="EMBL" id="CP058649">
    <property type="protein sequence ID" value="QUI25588.1"/>
    <property type="molecule type" value="Genomic_DNA"/>
</dbReference>
<dbReference type="AlphaFoldDB" id="A0A8J8SJH9"/>
<dbReference type="Gene3D" id="3.90.1150.10">
    <property type="entry name" value="Aspartate Aminotransferase, domain 1"/>
    <property type="match status" value="2"/>
</dbReference>
<dbReference type="PANTHER" id="PTHR42691:SF1">
    <property type="entry name" value="ASPARTATE AMINOTRANSFERASE YHDR-RELATED"/>
    <property type="match status" value="1"/>
</dbReference>
<dbReference type="Pfam" id="PF00155">
    <property type="entry name" value="Aminotran_1_2"/>
    <property type="match status" value="1"/>
</dbReference>
<dbReference type="PROSITE" id="PS00105">
    <property type="entry name" value="AA_TRANSFER_CLASS_1"/>
    <property type="match status" value="1"/>
</dbReference>
<dbReference type="GO" id="GO:0030170">
    <property type="term" value="F:pyridoxal phosphate binding"/>
    <property type="evidence" value="ECO:0007669"/>
    <property type="project" value="InterPro"/>
</dbReference>
<dbReference type="InterPro" id="IPR015422">
    <property type="entry name" value="PyrdxlP-dep_Trfase_small"/>
</dbReference>
<proteinExistence type="inferred from homology"/>
<comment type="similarity">
    <text evidence="1">Belongs to the class-I pyridoxal-phosphate-dependent aminotransferase family.</text>
</comment>
<dbReference type="PANTHER" id="PTHR42691">
    <property type="entry name" value="ASPARTATE AMINOTRANSFERASE YHDR-RELATED"/>
    <property type="match status" value="1"/>
</dbReference>
<keyword evidence="1 3" id="KW-0032">Aminotransferase</keyword>
<evidence type="ECO:0000256" key="1">
    <source>
        <dbReference type="RuleBase" id="RU000481"/>
    </source>
</evidence>
<dbReference type="KEGG" id="vpy:HZI73_03395"/>